<dbReference type="InterPro" id="IPR057162">
    <property type="entry name" value="DUF7840"/>
</dbReference>
<feature type="domain" description="DUF7840" evidence="2">
    <location>
        <begin position="420"/>
        <end position="525"/>
    </location>
</feature>
<evidence type="ECO:0000259" key="2">
    <source>
        <dbReference type="Pfam" id="PF25222"/>
    </source>
</evidence>
<reference evidence="4 5" key="1">
    <citation type="journal article" date="2019" name="ISME J.">
        <title>Genome analyses of uncultured TG2/ZB3 bacteria in 'Margulisbacteria' specifically attached to ectosymbiotic spirochetes of protists in the termite gut.</title>
        <authorList>
            <person name="Utami Y.D."/>
            <person name="Kuwahara H."/>
            <person name="Igai K."/>
            <person name="Murakami T."/>
            <person name="Sugaya K."/>
            <person name="Morikawa T."/>
            <person name="Nagura Y."/>
            <person name="Yuki M."/>
            <person name="Deevong P."/>
            <person name="Inoue T."/>
            <person name="Kihara K."/>
            <person name="Lo N."/>
            <person name="Yamada A."/>
            <person name="Ohkuma M."/>
            <person name="Hongoh Y."/>
        </authorList>
    </citation>
    <scope>NUCLEOTIDE SEQUENCE [LARGE SCALE GENOMIC DNA]</scope>
    <source>
        <strain evidence="4">HsPyr-01</strain>
    </source>
</reference>
<feature type="domain" description="DUF7843" evidence="3">
    <location>
        <begin position="24"/>
        <end position="90"/>
    </location>
</feature>
<dbReference type="InterPro" id="IPR057165">
    <property type="entry name" value="DUF7843"/>
</dbReference>
<evidence type="ECO:0000313" key="5">
    <source>
        <dbReference type="Proteomes" id="UP000276170"/>
    </source>
</evidence>
<protein>
    <submittedName>
        <fullName evidence="4">Protein DUF4105</fullName>
    </submittedName>
</protein>
<comment type="caution">
    <text evidence="4">The sequence shown here is derived from an EMBL/GenBank/DDBJ whole genome shotgun (WGS) entry which is preliminary data.</text>
</comment>
<dbReference type="EMBL" id="BGZM01000001">
    <property type="protein sequence ID" value="GBR72258.1"/>
    <property type="molecule type" value="Genomic_DNA"/>
</dbReference>
<proteinExistence type="predicted"/>
<dbReference type="InterPro" id="IPR025178">
    <property type="entry name" value="Lnb_N"/>
</dbReference>
<dbReference type="Pfam" id="PF25222">
    <property type="entry name" value="DUF7840"/>
    <property type="match status" value="1"/>
</dbReference>
<evidence type="ECO:0000313" key="4">
    <source>
        <dbReference type="EMBL" id="GBR72258.1"/>
    </source>
</evidence>
<sequence>MIKKVLGVLLLLSIGFAQDYWFSAEWLRVLYYEKTGSGYKSLASGTGFFVSPQGQSDPAAEYEAELALVHQDNTEFKNKFPLRYKYIARQNNLAYKPTAAISNDIANVVLAYPNRYMSNPASMFGHLFFVLETKQGMLDSRLLHFAADTRGTPMNLEYAYKGLTGNFSGYFAKETYYRKIKDYNYTEDREVLYYDITLTPEQLTDLQLHYIEVQNISFPYYFMDGNCAYFLGKFLNVVTGEDIIRRKIYLLPADVINELGAHELLVKERARVSATKAFNELYNDLSWAQKSKVSRLFREPGETVNADAETLRAFLLVSEYIINTKSDYAGMIRQNRILAYQNLSEAGVPKVRQAIQTADETHKINTSSWQLDWYNDHYLNLEYAPIRFSGAENFADLALTDVRIFGLGLQSNFTEHPRYKFDLIDAANITQTNAVLSAISWSVKSQFSYQDSLSTNQEAYGGYAFNLFNKSLLYVLAGGNFTNYDDLSERNLERLDLLSGAKIGWQQNIINNLKLTLTYEHIYKTDYQIAELTYKYRDLISKIALINSEYGSNGKVSVMYLF</sequence>
<evidence type="ECO:0000259" key="1">
    <source>
        <dbReference type="Pfam" id="PF13387"/>
    </source>
</evidence>
<accession>A0A388T8H1</accession>
<keyword evidence="5" id="KW-1185">Reference proteome</keyword>
<dbReference type="Proteomes" id="UP000276170">
    <property type="component" value="Unassembled WGS sequence"/>
</dbReference>
<evidence type="ECO:0000259" key="3">
    <source>
        <dbReference type="Pfam" id="PF25225"/>
    </source>
</evidence>
<gene>
    <name evidence="4" type="ORF">HP1_015</name>
</gene>
<dbReference type="AlphaFoldDB" id="A0A388T8H1"/>
<organism evidence="4 5">
    <name type="scientific">Candidatus Termititenax spirochaetophilus</name>
    <dbReference type="NCBI Taxonomy" id="2218522"/>
    <lineage>
        <taxon>Bacteria</taxon>
        <taxon>Bacillati</taxon>
        <taxon>Candidatus Margulisiibacteriota</taxon>
        <taxon>Candidatus Termititenacia</taxon>
        <taxon>Candidatus Termititenacales</taxon>
        <taxon>Candidatus Termititenacaceae</taxon>
        <taxon>Candidatus Termititenax</taxon>
    </lineage>
</organism>
<dbReference type="Pfam" id="PF25225">
    <property type="entry name" value="DUF7843"/>
    <property type="match status" value="1"/>
</dbReference>
<name>A0A388T8H1_9BACT</name>
<dbReference type="Pfam" id="PF13387">
    <property type="entry name" value="Lnb_N"/>
    <property type="match status" value="1"/>
</dbReference>
<feature type="domain" description="Lnb N-terminal periplasmic" evidence="1">
    <location>
        <begin position="102"/>
        <end position="241"/>
    </location>
</feature>